<keyword evidence="3" id="KW-1185">Reference proteome</keyword>
<sequence>MERKITDRHAKATPVFPPRHTDPPDRYRRRFLSALLFGGEIADPRLRPMVPAICLRDNNRIRLRRLTETAFVLTLHSRCVGLVSSVFAIPSFWVSPPILVADYSCTAVSREALQPLEGLKGLNVRIYRSSFHRRDWYVSGTFTNVHDLPKKKKSNFYFLKIFFFF</sequence>
<accession>A0AAW2GVW9</accession>
<organism evidence="2 3">
    <name type="scientific">Cardiocondyla obscurior</name>
    <dbReference type="NCBI Taxonomy" id="286306"/>
    <lineage>
        <taxon>Eukaryota</taxon>
        <taxon>Metazoa</taxon>
        <taxon>Ecdysozoa</taxon>
        <taxon>Arthropoda</taxon>
        <taxon>Hexapoda</taxon>
        <taxon>Insecta</taxon>
        <taxon>Pterygota</taxon>
        <taxon>Neoptera</taxon>
        <taxon>Endopterygota</taxon>
        <taxon>Hymenoptera</taxon>
        <taxon>Apocrita</taxon>
        <taxon>Aculeata</taxon>
        <taxon>Formicoidea</taxon>
        <taxon>Formicidae</taxon>
        <taxon>Myrmicinae</taxon>
        <taxon>Cardiocondyla</taxon>
    </lineage>
</organism>
<dbReference type="AlphaFoldDB" id="A0AAW2GVW9"/>
<feature type="region of interest" description="Disordered" evidence="1">
    <location>
        <begin position="1"/>
        <end position="24"/>
    </location>
</feature>
<protein>
    <submittedName>
        <fullName evidence="2">Uncharacterized protein</fullName>
    </submittedName>
</protein>
<reference evidence="2 3" key="1">
    <citation type="submission" date="2023-03" db="EMBL/GenBank/DDBJ databases">
        <title>High recombination rates correlate with genetic variation in Cardiocondyla obscurior ants.</title>
        <authorList>
            <person name="Errbii M."/>
        </authorList>
    </citation>
    <scope>NUCLEOTIDE SEQUENCE [LARGE SCALE GENOMIC DNA]</scope>
    <source>
        <strain evidence="2">Alpha-2009</strain>
        <tissue evidence="2">Whole body</tissue>
    </source>
</reference>
<comment type="caution">
    <text evidence="2">The sequence shown here is derived from an EMBL/GenBank/DDBJ whole genome shotgun (WGS) entry which is preliminary data.</text>
</comment>
<dbReference type="EMBL" id="JADYXP020000002">
    <property type="protein sequence ID" value="KAL0131361.1"/>
    <property type="molecule type" value="Genomic_DNA"/>
</dbReference>
<proteinExistence type="predicted"/>
<name>A0AAW2GVW9_9HYME</name>
<evidence type="ECO:0000313" key="3">
    <source>
        <dbReference type="Proteomes" id="UP001430953"/>
    </source>
</evidence>
<feature type="compositionally biased region" description="Basic and acidic residues" evidence="1">
    <location>
        <begin position="1"/>
        <end position="10"/>
    </location>
</feature>
<evidence type="ECO:0000313" key="2">
    <source>
        <dbReference type="EMBL" id="KAL0131361.1"/>
    </source>
</evidence>
<evidence type="ECO:0000256" key="1">
    <source>
        <dbReference type="SAM" id="MobiDB-lite"/>
    </source>
</evidence>
<gene>
    <name evidence="2" type="ORF">PUN28_002703</name>
</gene>
<dbReference type="Proteomes" id="UP001430953">
    <property type="component" value="Unassembled WGS sequence"/>
</dbReference>